<organism evidence="2">
    <name type="scientific">Microvirga ossetica</name>
    <dbReference type="NCBI Taxonomy" id="1882682"/>
    <lineage>
        <taxon>Bacteria</taxon>
        <taxon>Pseudomonadati</taxon>
        <taxon>Pseudomonadota</taxon>
        <taxon>Alphaproteobacteria</taxon>
        <taxon>Hyphomicrobiales</taxon>
        <taxon>Methylobacteriaceae</taxon>
        <taxon>Microvirga</taxon>
    </lineage>
</organism>
<dbReference type="EMBL" id="CP016616">
    <property type="protein sequence ID" value="ANY77357.1"/>
    <property type="molecule type" value="Genomic_DNA"/>
</dbReference>
<feature type="region of interest" description="Disordered" evidence="1">
    <location>
        <begin position="56"/>
        <end position="92"/>
    </location>
</feature>
<sequence length="92" mass="10083">MAVKYVLIFILSSANPTEQHIAQAWEKLFSSYDDCLKQASNLEMQNAVLKDCKTVEVPGEGPPKEDVMLTPEASVLEEPNPAATPAQPPQNE</sequence>
<protein>
    <submittedName>
        <fullName evidence="2">Uncharacterized protein</fullName>
    </submittedName>
</protein>
<dbReference type="KEGG" id="moc:BB934_03225"/>
<dbReference type="OrthoDB" id="8020017at2"/>
<proteinExistence type="predicted"/>
<reference evidence="2" key="1">
    <citation type="submission" date="2016-07" db="EMBL/GenBank/DDBJ databases">
        <title>Microvirga ossetica sp. nov. a new species of rhizobia isolated from root nodules of the legume species Vicia alpestris Steven originated from North Ossetia region in the Caucasus.</title>
        <authorList>
            <person name="Safronova V.I."/>
            <person name="Kuznetsova I.G."/>
            <person name="Sazanova A.L."/>
            <person name="Belimov A."/>
            <person name="Andronov E."/>
            <person name="Osledkin Y.S."/>
            <person name="Onishchuk O.P."/>
            <person name="Kurchak O.N."/>
            <person name="Shaposhnikov A.I."/>
            <person name="Willems A."/>
            <person name="Tikhonovich I.A."/>
        </authorList>
    </citation>
    <scope>NUCLEOTIDE SEQUENCE [LARGE SCALE GENOMIC DNA]</scope>
    <source>
        <strain evidence="2">V5/3M</strain>
    </source>
</reference>
<dbReference type="RefSeq" id="WP_099508356.1">
    <property type="nucleotide sequence ID" value="NZ_CP016616.1"/>
</dbReference>
<dbReference type="AlphaFoldDB" id="A0A1B2EBN8"/>
<gene>
    <name evidence="2" type="ORF">BB934_03225</name>
</gene>
<evidence type="ECO:0000256" key="1">
    <source>
        <dbReference type="SAM" id="MobiDB-lite"/>
    </source>
</evidence>
<accession>A0A1B2EBN8</accession>
<evidence type="ECO:0000313" key="2">
    <source>
        <dbReference type="EMBL" id="ANY77357.1"/>
    </source>
</evidence>
<name>A0A1B2EBN8_9HYPH</name>